<gene>
    <name evidence="1" type="ORF">LEP1GSC188_4360</name>
</gene>
<dbReference type="Proteomes" id="UP000011770">
    <property type="component" value="Unassembled WGS sequence"/>
</dbReference>
<dbReference type="GO" id="GO:0016868">
    <property type="term" value="F:intramolecular phosphotransferase activity"/>
    <property type="evidence" value="ECO:0007669"/>
    <property type="project" value="InterPro"/>
</dbReference>
<dbReference type="SUPFAM" id="SSF53738">
    <property type="entry name" value="Phosphoglucomutase, first 3 domains"/>
    <property type="match status" value="1"/>
</dbReference>
<dbReference type="InterPro" id="IPR016055">
    <property type="entry name" value="A-D-PHexomutase_a/b/a-I/II/III"/>
</dbReference>
<dbReference type="Gene3D" id="3.40.120.10">
    <property type="entry name" value="Alpha-D-Glucose-1,6-Bisphosphate, subunit A, domain 3"/>
    <property type="match status" value="1"/>
</dbReference>
<name>M3FU34_9LEPT</name>
<organism evidence="1 2">
    <name type="scientific">Leptospira weilii serovar Topaz str. LT2116</name>
    <dbReference type="NCBI Taxonomy" id="1088540"/>
    <lineage>
        <taxon>Bacteria</taxon>
        <taxon>Pseudomonadati</taxon>
        <taxon>Spirochaetota</taxon>
        <taxon>Spirochaetia</taxon>
        <taxon>Leptospirales</taxon>
        <taxon>Leptospiraceae</taxon>
        <taxon>Leptospira</taxon>
    </lineage>
</organism>
<dbReference type="EMBL" id="AHOR02000010">
    <property type="protein sequence ID" value="EMF83792.1"/>
    <property type="molecule type" value="Genomic_DNA"/>
</dbReference>
<comment type="caution">
    <text evidence="1">The sequence shown here is derived from an EMBL/GenBank/DDBJ whole genome shotgun (WGS) entry which is preliminary data.</text>
</comment>
<accession>M3FU34</accession>
<protein>
    <recommendedName>
        <fullName evidence="3">Phosphoglucomutase/phosphomannomutase, alpha/beta/alpha domain I</fullName>
    </recommendedName>
</protein>
<dbReference type="GO" id="GO:0005975">
    <property type="term" value="P:carbohydrate metabolic process"/>
    <property type="evidence" value="ECO:0007669"/>
    <property type="project" value="InterPro"/>
</dbReference>
<evidence type="ECO:0008006" key="3">
    <source>
        <dbReference type="Google" id="ProtNLM"/>
    </source>
</evidence>
<evidence type="ECO:0000313" key="1">
    <source>
        <dbReference type="EMBL" id="EMF83792.1"/>
    </source>
</evidence>
<proteinExistence type="predicted"/>
<evidence type="ECO:0000313" key="2">
    <source>
        <dbReference type="Proteomes" id="UP000011770"/>
    </source>
</evidence>
<sequence length="90" mass="9880">MNHPESLIHSWTQDPFPSTVREEADRVLEKFSKGESGPDVEAFSVPLEFGTGGMRGKLGNGIGRMNEFTVGRAALGFIGYLSKKTKRLPL</sequence>
<dbReference type="AlphaFoldDB" id="M3FU34"/>
<reference evidence="1 2" key="1">
    <citation type="submission" date="2013-01" db="EMBL/GenBank/DDBJ databases">
        <authorList>
            <person name="Harkins D.M."/>
            <person name="Durkin A.S."/>
            <person name="Brinkac L.M."/>
            <person name="Haft D.H."/>
            <person name="Selengut J.D."/>
            <person name="Sanka R."/>
            <person name="DePew J."/>
            <person name="Purushe J."/>
            <person name="Tulsiani S.M."/>
            <person name="Graham G.C."/>
            <person name="Burns M.-A."/>
            <person name="Dohnt M.F."/>
            <person name="Smythe L.D."/>
            <person name="McKay D.B."/>
            <person name="Craig S.B."/>
            <person name="Vinetz J.M."/>
            <person name="Sutton G.G."/>
            <person name="Nierman W.C."/>
            <person name="Fouts D.E."/>
        </authorList>
    </citation>
    <scope>NUCLEOTIDE SEQUENCE [LARGE SCALE GENOMIC DNA]</scope>
    <source>
        <strain evidence="1 2">LT2116</strain>
    </source>
</reference>